<dbReference type="InterPro" id="IPR000668">
    <property type="entry name" value="Peptidase_C1A_C"/>
</dbReference>
<dbReference type="PROSITE" id="PS00639">
    <property type="entry name" value="THIOL_PROTEASE_HIS"/>
    <property type="match status" value="1"/>
</dbReference>
<name>A0AAD9R7N4_ACRCE</name>
<keyword evidence="2" id="KW-0645">Protease</keyword>
<gene>
    <name evidence="10" type="ORF">P5673_000531</name>
</gene>
<keyword evidence="11" id="KW-1185">Reference proteome</keyword>
<evidence type="ECO:0000256" key="4">
    <source>
        <dbReference type="ARBA" id="ARBA00022807"/>
    </source>
</evidence>
<dbReference type="SMART" id="SM00645">
    <property type="entry name" value="Pept_C1"/>
    <property type="match status" value="1"/>
</dbReference>
<evidence type="ECO:0000256" key="7">
    <source>
        <dbReference type="SAM" id="SignalP"/>
    </source>
</evidence>
<evidence type="ECO:0000256" key="6">
    <source>
        <dbReference type="ARBA" id="ARBA00023157"/>
    </source>
</evidence>
<dbReference type="PANTHER" id="PTHR12411">
    <property type="entry name" value="CYSTEINE PROTEASE FAMILY C1-RELATED"/>
    <property type="match status" value="1"/>
</dbReference>
<evidence type="ECO:0000256" key="2">
    <source>
        <dbReference type="ARBA" id="ARBA00022670"/>
    </source>
</evidence>
<evidence type="ECO:0000256" key="5">
    <source>
        <dbReference type="ARBA" id="ARBA00023145"/>
    </source>
</evidence>
<keyword evidence="5" id="KW-0865">Zymogen</keyword>
<dbReference type="Pfam" id="PF08246">
    <property type="entry name" value="Inhibitor_I29"/>
    <property type="match status" value="1"/>
</dbReference>
<keyword evidence="6" id="KW-1015">Disulfide bond</keyword>
<dbReference type="InterPro" id="IPR039417">
    <property type="entry name" value="Peptidase_C1A_papain-like"/>
</dbReference>
<accession>A0AAD9R7N4</accession>
<feature type="domain" description="Cathepsin propeptide inhibitor" evidence="9">
    <location>
        <begin position="236"/>
        <end position="295"/>
    </location>
</feature>
<evidence type="ECO:0000256" key="3">
    <source>
        <dbReference type="ARBA" id="ARBA00022801"/>
    </source>
</evidence>
<evidence type="ECO:0000256" key="1">
    <source>
        <dbReference type="ARBA" id="ARBA00008455"/>
    </source>
</evidence>
<dbReference type="SMART" id="SM00848">
    <property type="entry name" value="Inhibitor_I29"/>
    <property type="match status" value="1"/>
</dbReference>
<dbReference type="CDD" id="cd02248">
    <property type="entry name" value="Peptidase_C1A"/>
    <property type="match status" value="1"/>
</dbReference>
<feature type="domain" description="Peptidase C1A papain C-terminal" evidence="8">
    <location>
        <begin position="322"/>
        <end position="538"/>
    </location>
</feature>
<dbReference type="PROSITE" id="PS00640">
    <property type="entry name" value="THIOL_PROTEASE_ASN"/>
    <property type="match status" value="1"/>
</dbReference>
<proteinExistence type="inferred from homology"/>
<evidence type="ECO:0000259" key="8">
    <source>
        <dbReference type="SMART" id="SM00645"/>
    </source>
</evidence>
<protein>
    <submittedName>
        <fullName evidence="10">Counting factor associated protein D</fullName>
    </submittedName>
</protein>
<dbReference type="InterPro" id="IPR025661">
    <property type="entry name" value="Pept_asp_AS"/>
</dbReference>
<dbReference type="AlphaFoldDB" id="A0AAD9R7N4"/>
<keyword evidence="3" id="KW-0378">Hydrolase</keyword>
<evidence type="ECO:0000313" key="10">
    <source>
        <dbReference type="EMBL" id="KAK2574375.1"/>
    </source>
</evidence>
<dbReference type="InterPro" id="IPR025660">
    <property type="entry name" value="Pept_his_AS"/>
</dbReference>
<evidence type="ECO:0000259" key="9">
    <source>
        <dbReference type="SMART" id="SM00848"/>
    </source>
</evidence>
<sequence length="541" mass="60966">MAFFRAALICSCLISFAFGKSVSLKSPPKWPNAYSVEGILRLPYAEIVEPFEAWFDGKNRRSRIDYYAGMDKTIQRADKKPFGVRYRLCPETTEEQMNILACFAQNGTEDAPVSTQTVLPDLSNFEFSGYKECSEGRNCSVWVSVKIEGYKKSTYTMYTSGIKFDQPVHYEIMGIDQYEMDFMNYSDVAPPSTVFDIMEGKNCTGFPDSGAMSSLQANPMHEFIEFNGHEKVHEIFEQFLLKFPRRYANTLEREEHNKRRDIFRQNLRFINSHNRKHVSFKAGINHLADRSPEEIMRLRGRIYTAEYNGGLPFSSDLTVEDIPDTMDWRLRGAVTPVKDQGRCGSCWSFGTTGTIEGALFLKTNQSVLLSQQNLIDCSWGFGNDGCDGGLESQAYQWIMKHNGIASAETYGQYLAANGYCHFDYKVGAKLSSYVNVTSGDLNALKIAIFQNGPVSVGIDASHRSFAFYSFGVYYEPKCGNKPQDLDHAVLAVGYGTMNGQAYWLIKNSWSTHWGNTGYVLMSQKDNNCGVATDASYVNIAN</sequence>
<dbReference type="FunFam" id="3.90.70.10:FF:000087">
    <property type="entry name" value="Counting factor associated protein D"/>
    <property type="match status" value="1"/>
</dbReference>
<dbReference type="InterPro" id="IPR000169">
    <property type="entry name" value="Pept_cys_AS"/>
</dbReference>
<dbReference type="InterPro" id="IPR013128">
    <property type="entry name" value="Peptidase_C1A"/>
</dbReference>
<evidence type="ECO:0000313" key="11">
    <source>
        <dbReference type="Proteomes" id="UP001249851"/>
    </source>
</evidence>
<reference evidence="10" key="2">
    <citation type="journal article" date="2023" name="Science">
        <title>Genomic signatures of disease resistance in endangered staghorn corals.</title>
        <authorList>
            <person name="Vollmer S.V."/>
            <person name="Selwyn J.D."/>
            <person name="Despard B.A."/>
            <person name="Roesel C.L."/>
        </authorList>
    </citation>
    <scope>NUCLEOTIDE SEQUENCE</scope>
    <source>
        <strain evidence="10">K2</strain>
    </source>
</reference>
<keyword evidence="7" id="KW-0732">Signal</keyword>
<dbReference type="SUPFAM" id="SSF54001">
    <property type="entry name" value="Cysteine proteinases"/>
    <property type="match status" value="1"/>
</dbReference>
<dbReference type="GO" id="GO:0008234">
    <property type="term" value="F:cysteine-type peptidase activity"/>
    <property type="evidence" value="ECO:0007669"/>
    <property type="project" value="UniProtKB-KW"/>
</dbReference>
<keyword evidence="4" id="KW-0788">Thiol protease</keyword>
<dbReference type="InterPro" id="IPR013201">
    <property type="entry name" value="Prot_inhib_I29"/>
</dbReference>
<dbReference type="EMBL" id="JARQWQ010000001">
    <property type="protein sequence ID" value="KAK2574375.1"/>
    <property type="molecule type" value="Genomic_DNA"/>
</dbReference>
<dbReference type="Proteomes" id="UP001249851">
    <property type="component" value="Unassembled WGS sequence"/>
</dbReference>
<organism evidence="10 11">
    <name type="scientific">Acropora cervicornis</name>
    <name type="common">Staghorn coral</name>
    <dbReference type="NCBI Taxonomy" id="6130"/>
    <lineage>
        <taxon>Eukaryota</taxon>
        <taxon>Metazoa</taxon>
        <taxon>Cnidaria</taxon>
        <taxon>Anthozoa</taxon>
        <taxon>Hexacorallia</taxon>
        <taxon>Scleractinia</taxon>
        <taxon>Astrocoeniina</taxon>
        <taxon>Acroporidae</taxon>
        <taxon>Acropora</taxon>
    </lineage>
</organism>
<dbReference type="PRINTS" id="PR00705">
    <property type="entry name" value="PAPAIN"/>
</dbReference>
<dbReference type="Pfam" id="PF00112">
    <property type="entry name" value="Peptidase_C1"/>
    <property type="match status" value="1"/>
</dbReference>
<feature type="chain" id="PRO_5042045661" evidence="7">
    <location>
        <begin position="20"/>
        <end position="541"/>
    </location>
</feature>
<comment type="caution">
    <text evidence="10">The sequence shown here is derived from an EMBL/GenBank/DDBJ whole genome shotgun (WGS) entry which is preliminary data.</text>
</comment>
<feature type="signal peptide" evidence="7">
    <location>
        <begin position="1"/>
        <end position="19"/>
    </location>
</feature>
<comment type="similarity">
    <text evidence="1">Belongs to the peptidase C1 family.</text>
</comment>
<dbReference type="InterPro" id="IPR038765">
    <property type="entry name" value="Papain-like_cys_pep_sf"/>
</dbReference>
<dbReference type="Gene3D" id="3.90.70.10">
    <property type="entry name" value="Cysteine proteinases"/>
    <property type="match status" value="1"/>
</dbReference>
<dbReference type="PROSITE" id="PS00139">
    <property type="entry name" value="THIOL_PROTEASE_CYS"/>
    <property type="match status" value="1"/>
</dbReference>
<reference evidence="10" key="1">
    <citation type="journal article" date="2023" name="G3 (Bethesda)">
        <title>Whole genome assembly and annotation of the endangered Caribbean coral Acropora cervicornis.</title>
        <authorList>
            <person name="Selwyn J.D."/>
            <person name="Vollmer S.V."/>
        </authorList>
    </citation>
    <scope>NUCLEOTIDE SEQUENCE</scope>
    <source>
        <strain evidence="10">K2</strain>
    </source>
</reference>
<dbReference type="GO" id="GO:0006508">
    <property type="term" value="P:proteolysis"/>
    <property type="evidence" value="ECO:0007669"/>
    <property type="project" value="UniProtKB-KW"/>
</dbReference>